<dbReference type="SUPFAM" id="SSF140931">
    <property type="entry name" value="Fic-like"/>
    <property type="match status" value="1"/>
</dbReference>
<feature type="active site" evidence="1">
    <location>
        <position position="131"/>
    </location>
</feature>
<evidence type="ECO:0000256" key="1">
    <source>
        <dbReference type="PIRSR" id="PIRSR640198-1"/>
    </source>
</evidence>
<dbReference type="PANTHER" id="PTHR13504">
    <property type="entry name" value="FIDO DOMAIN-CONTAINING PROTEIN DDB_G0283145"/>
    <property type="match status" value="1"/>
</dbReference>
<dbReference type="Pfam" id="PF02661">
    <property type="entry name" value="Fic"/>
    <property type="match status" value="1"/>
</dbReference>
<protein>
    <recommendedName>
        <fullName evidence="2">Fido domain-containing protein</fullName>
    </recommendedName>
</protein>
<proteinExistence type="predicted"/>
<sequence>MSKLVGEPDGSTPLEPEELEGLLHKHVTTRGQLDELEQYNIQDGLKWLKKQKSADPFTEGFARDLHQKLFGQVWSWAGAFRKTEKNIGIDPFQIAIQLRLLLDDAKFWVEYKTYPPHELAARFHHRMVFIHPFPNGNGRHARIMADAILIIALKEKPIDWSGGIDLQKMNNRRAEYITALRAADAGDFASLLNFVGGVAV</sequence>
<organism evidence="3 4">
    <name type="scientific">Marinagarivorans cellulosilyticus</name>
    <dbReference type="NCBI Taxonomy" id="2721545"/>
    <lineage>
        <taxon>Bacteria</taxon>
        <taxon>Pseudomonadati</taxon>
        <taxon>Pseudomonadota</taxon>
        <taxon>Gammaproteobacteria</taxon>
        <taxon>Cellvibrionales</taxon>
        <taxon>Cellvibrionaceae</taxon>
        <taxon>Marinagarivorans</taxon>
    </lineage>
</organism>
<dbReference type="InterPro" id="IPR013436">
    <property type="entry name" value="Mobile_mystery_prot_B"/>
</dbReference>
<dbReference type="RefSeq" id="WP_236986140.1">
    <property type="nucleotide sequence ID" value="NZ_AP023086.1"/>
</dbReference>
<dbReference type="NCBIfam" id="TIGR02613">
    <property type="entry name" value="mob_myst_B"/>
    <property type="match status" value="1"/>
</dbReference>
<reference evidence="3 4" key="1">
    <citation type="journal article" date="2022" name="IScience">
        <title>An ultrasensitive nanofiber-based assay for enzymatic hydrolysis and deep-sea microbial degradation of cellulose.</title>
        <authorList>
            <person name="Tsudome M."/>
            <person name="Tachioka M."/>
            <person name="Miyazaki M."/>
            <person name="Uchimura K."/>
            <person name="Tsuda M."/>
            <person name="Takaki Y."/>
            <person name="Deguchi S."/>
        </authorList>
    </citation>
    <scope>NUCLEOTIDE SEQUENCE [LARGE SCALE GENOMIC DNA]</scope>
    <source>
        <strain evidence="3 4">GE09</strain>
    </source>
</reference>
<accession>A0AAN1WFI0</accession>
<keyword evidence="4" id="KW-1185">Reference proteome</keyword>
<dbReference type="InterPro" id="IPR040198">
    <property type="entry name" value="Fido_containing"/>
</dbReference>
<dbReference type="PANTHER" id="PTHR13504:SF39">
    <property type="entry name" value="CELL FILAMENTATION PROTEIN"/>
    <property type="match status" value="1"/>
</dbReference>
<dbReference type="AlphaFoldDB" id="A0AAN1WFI0"/>
<dbReference type="InterPro" id="IPR036597">
    <property type="entry name" value="Fido-like_dom_sf"/>
</dbReference>
<name>A0AAN1WFI0_9GAMM</name>
<evidence type="ECO:0000313" key="3">
    <source>
        <dbReference type="EMBL" id="BCD96652.1"/>
    </source>
</evidence>
<dbReference type="Gene3D" id="1.10.3290.10">
    <property type="entry name" value="Fido-like domain"/>
    <property type="match status" value="1"/>
</dbReference>
<dbReference type="Proteomes" id="UP001320119">
    <property type="component" value="Chromosome"/>
</dbReference>
<feature type="domain" description="Fido" evidence="2">
    <location>
        <begin position="57"/>
        <end position="197"/>
    </location>
</feature>
<dbReference type="PROSITE" id="PS51459">
    <property type="entry name" value="FIDO"/>
    <property type="match status" value="1"/>
</dbReference>
<dbReference type="InterPro" id="IPR003812">
    <property type="entry name" value="Fido"/>
</dbReference>
<dbReference type="EMBL" id="AP023086">
    <property type="protein sequence ID" value="BCD96652.1"/>
    <property type="molecule type" value="Genomic_DNA"/>
</dbReference>
<evidence type="ECO:0000259" key="2">
    <source>
        <dbReference type="PROSITE" id="PS51459"/>
    </source>
</evidence>
<dbReference type="KEGG" id="marq:MARGE09_P0852"/>
<gene>
    <name evidence="3" type="ORF">MARGE09_P0852</name>
</gene>
<evidence type="ECO:0000313" key="4">
    <source>
        <dbReference type="Proteomes" id="UP001320119"/>
    </source>
</evidence>